<proteinExistence type="predicted"/>
<gene>
    <name evidence="1" type="ORF">Patl1_05221</name>
</gene>
<keyword evidence="2" id="KW-1185">Reference proteome</keyword>
<dbReference type="Proteomes" id="UP001164250">
    <property type="component" value="Chromosome 3"/>
</dbReference>
<comment type="caution">
    <text evidence="1">The sequence shown here is derived from an EMBL/GenBank/DDBJ whole genome shotgun (WGS) entry which is preliminary data.</text>
</comment>
<reference evidence="2" key="1">
    <citation type="journal article" date="2023" name="G3 (Bethesda)">
        <title>Genome assembly and association tests identify interacting loci associated with vigor, precocity, and sex in interspecific pistachio rootstocks.</title>
        <authorList>
            <person name="Palmer W."/>
            <person name="Jacygrad E."/>
            <person name="Sagayaradj S."/>
            <person name="Cavanaugh K."/>
            <person name="Han R."/>
            <person name="Bertier L."/>
            <person name="Beede B."/>
            <person name="Kafkas S."/>
            <person name="Golino D."/>
            <person name="Preece J."/>
            <person name="Michelmore R."/>
        </authorList>
    </citation>
    <scope>NUCLEOTIDE SEQUENCE [LARGE SCALE GENOMIC DNA]</scope>
</reference>
<name>A0ACC1BUF7_9ROSI</name>
<organism evidence="1 2">
    <name type="scientific">Pistacia atlantica</name>
    <dbReference type="NCBI Taxonomy" id="434234"/>
    <lineage>
        <taxon>Eukaryota</taxon>
        <taxon>Viridiplantae</taxon>
        <taxon>Streptophyta</taxon>
        <taxon>Embryophyta</taxon>
        <taxon>Tracheophyta</taxon>
        <taxon>Spermatophyta</taxon>
        <taxon>Magnoliopsida</taxon>
        <taxon>eudicotyledons</taxon>
        <taxon>Gunneridae</taxon>
        <taxon>Pentapetalae</taxon>
        <taxon>rosids</taxon>
        <taxon>malvids</taxon>
        <taxon>Sapindales</taxon>
        <taxon>Anacardiaceae</taxon>
        <taxon>Pistacia</taxon>
    </lineage>
</organism>
<dbReference type="EMBL" id="CM047899">
    <property type="protein sequence ID" value="KAJ0102671.1"/>
    <property type="molecule type" value="Genomic_DNA"/>
</dbReference>
<protein>
    <submittedName>
        <fullName evidence="1">Uncharacterized protein</fullName>
    </submittedName>
</protein>
<sequence>MAYAKPHGIIDEEVLEASGMKGSLLSYKRKALNIVWVGLNMFLVLWQGIPVEGLAKHLQYVGIDAAVPNRRSHNLGVVLFLISMDIGVDRSIIKRKESTFDIRYNFMEAFVSDKESNVWVEES</sequence>
<accession>A0ACC1BUF7</accession>
<evidence type="ECO:0000313" key="1">
    <source>
        <dbReference type="EMBL" id="KAJ0102671.1"/>
    </source>
</evidence>
<evidence type="ECO:0000313" key="2">
    <source>
        <dbReference type="Proteomes" id="UP001164250"/>
    </source>
</evidence>